<accession>A0A2K4W6D4</accession>
<organism evidence="1 2">
    <name type="scientific">Pseudomonas syringae group genomosp. 3</name>
    <dbReference type="NCBI Taxonomy" id="251701"/>
    <lineage>
        <taxon>Bacteria</taxon>
        <taxon>Pseudomonadati</taxon>
        <taxon>Pseudomonadota</taxon>
        <taxon>Gammaproteobacteria</taxon>
        <taxon>Pseudomonadales</taxon>
        <taxon>Pseudomonadaceae</taxon>
        <taxon>Pseudomonas</taxon>
    </lineage>
</organism>
<reference evidence="1 2" key="1">
    <citation type="submission" date="2017-11" db="EMBL/GenBank/DDBJ databases">
        <authorList>
            <person name="Han C.G."/>
        </authorList>
    </citation>
    <scope>NUCLEOTIDE SEQUENCE [LARGE SCALE GENOMIC DNA]</scope>
    <source>
        <strain evidence="1">CFBP6411</strain>
    </source>
</reference>
<evidence type="ECO:0000313" key="2">
    <source>
        <dbReference type="Proteomes" id="UP000238093"/>
    </source>
</evidence>
<gene>
    <name evidence="1" type="ORF">CFBP6411_00085</name>
</gene>
<dbReference type="Proteomes" id="UP000238093">
    <property type="component" value="Chromosome I"/>
</dbReference>
<proteinExistence type="predicted"/>
<sequence>MAWRLNCVMRLIGFVEGCRSVRNDNLNYRAALCVACRSGRSASDLAFAARRSLVTQSAQTQAQ</sequence>
<dbReference type="AlphaFoldDB" id="A0A2K4W6D4"/>
<evidence type="ECO:0000313" key="1">
    <source>
        <dbReference type="EMBL" id="SOS31455.1"/>
    </source>
</evidence>
<dbReference type="EMBL" id="LT963408">
    <property type="protein sequence ID" value="SOS31455.1"/>
    <property type="molecule type" value="Genomic_DNA"/>
</dbReference>
<name>A0A2K4W6D4_9PSED</name>
<protein>
    <submittedName>
        <fullName evidence="1">Uncharacterized protein</fullName>
    </submittedName>
</protein>